<evidence type="ECO:0000259" key="5">
    <source>
        <dbReference type="SMART" id="SM00062"/>
    </source>
</evidence>
<dbReference type="AlphaFoldDB" id="A0A6M1LP36"/>
<dbReference type="PANTHER" id="PTHR30085:SF7">
    <property type="entry name" value="AMINO-ACID ABC TRANSPORTER-BINDING PROTEIN YHDW-RELATED"/>
    <property type="match status" value="1"/>
</dbReference>
<dbReference type="InterPro" id="IPR001638">
    <property type="entry name" value="Solute-binding_3/MltF_N"/>
</dbReference>
<dbReference type="Proteomes" id="UP000475385">
    <property type="component" value="Unassembled WGS sequence"/>
</dbReference>
<proteinExistence type="inferred from homology"/>
<accession>A0A6M1LP36</accession>
<evidence type="ECO:0000256" key="2">
    <source>
        <dbReference type="ARBA" id="ARBA00022448"/>
    </source>
</evidence>
<comment type="similarity">
    <text evidence="1">Belongs to the bacterial solute-binding protein 3 family.</text>
</comment>
<reference evidence="6 7" key="2">
    <citation type="submission" date="2020-03" db="EMBL/GenBank/DDBJ databases">
        <title>Roseomonas stagni sp. nov., isolated from pond water in Japan.</title>
        <authorList>
            <person name="Furuhata K."/>
            <person name="Miyamoto H."/>
            <person name="Goto K."/>
        </authorList>
    </citation>
    <scope>NUCLEOTIDE SEQUENCE [LARGE SCALE GENOMIC DNA]</scope>
    <source>
        <strain evidence="6 7">PeD5</strain>
    </source>
</reference>
<sequence>MRRALLGFLAMAGLAVASPGQAQPQAATPVLDGVRQRGEVRCGVFGLLPGFSAPDAQGVMRGLDADFCRAVAAAVLGDATKVRFVTAPSLAASLESVERAEVDILSSNLTATALRDAGRNLVPAGVLFYDGQGVMVRADADIAAFAQLEGKRICVAAPAVDGSLAILHSAARRMGVGLTLVPVAQGGPALITAFRAGECDGVSADAAALATLKATDLPDPASAVVLPERLSREPLTPFVPGHDNRWRQVVAWTLHALVAAEELEINSGNLDTALQSGDSETRFLLGLDPGVGQSLSLPDTWAMEAVRQVGNYAEIFDRNLGEGSPIGLDRGLSDLWLRGGLMYPFPFR</sequence>
<comment type="caution">
    <text evidence="6">The sequence shown here is derived from an EMBL/GenBank/DDBJ whole genome shotgun (WGS) entry which is preliminary data.</text>
</comment>
<protein>
    <submittedName>
        <fullName evidence="6">Transporter substrate-binding domain-containing protein</fullName>
    </submittedName>
</protein>
<dbReference type="PANTHER" id="PTHR30085">
    <property type="entry name" value="AMINO ACID ABC TRANSPORTER PERMEASE"/>
    <property type="match status" value="1"/>
</dbReference>
<dbReference type="Pfam" id="PF00497">
    <property type="entry name" value="SBP_bac_3"/>
    <property type="match status" value="1"/>
</dbReference>
<name>A0A6M1LP36_9PROT</name>
<dbReference type="SUPFAM" id="SSF53850">
    <property type="entry name" value="Periplasmic binding protein-like II"/>
    <property type="match status" value="1"/>
</dbReference>
<evidence type="ECO:0000313" key="7">
    <source>
        <dbReference type="Proteomes" id="UP000475385"/>
    </source>
</evidence>
<dbReference type="GO" id="GO:0006865">
    <property type="term" value="P:amino acid transport"/>
    <property type="evidence" value="ECO:0007669"/>
    <property type="project" value="TreeGrafter"/>
</dbReference>
<keyword evidence="2" id="KW-0813">Transport</keyword>
<gene>
    <name evidence="6" type="ORF">G3576_19220</name>
</gene>
<feature type="chain" id="PRO_5026701737" evidence="4">
    <location>
        <begin position="23"/>
        <end position="348"/>
    </location>
</feature>
<evidence type="ECO:0000256" key="4">
    <source>
        <dbReference type="SAM" id="SignalP"/>
    </source>
</evidence>
<reference evidence="6 7" key="1">
    <citation type="submission" date="2020-02" db="EMBL/GenBank/DDBJ databases">
        <authorList>
            <person name="Kim H.M."/>
            <person name="Jeon C.O."/>
        </authorList>
    </citation>
    <scope>NUCLEOTIDE SEQUENCE [LARGE SCALE GENOMIC DNA]</scope>
    <source>
        <strain evidence="6 7">PeD5</strain>
    </source>
</reference>
<feature type="signal peptide" evidence="4">
    <location>
        <begin position="1"/>
        <end position="22"/>
    </location>
</feature>
<dbReference type="SMART" id="SM00062">
    <property type="entry name" value="PBPb"/>
    <property type="match status" value="1"/>
</dbReference>
<evidence type="ECO:0000256" key="3">
    <source>
        <dbReference type="ARBA" id="ARBA00022729"/>
    </source>
</evidence>
<organism evidence="6 7">
    <name type="scientific">Falsiroseomonas algicola</name>
    <dbReference type="NCBI Taxonomy" id="2716930"/>
    <lineage>
        <taxon>Bacteria</taxon>
        <taxon>Pseudomonadati</taxon>
        <taxon>Pseudomonadota</taxon>
        <taxon>Alphaproteobacteria</taxon>
        <taxon>Acetobacterales</taxon>
        <taxon>Roseomonadaceae</taxon>
        <taxon>Falsiroseomonas</taxon>
    </lineage>
</organism>
<keyword evidence="7" id="KW-1185">Reference proteome</keyword>
<evidence type="ECO:0000313" key="6">
    <source>
        <dbReference type="EMBL" id="NGM22158.1"/>
    </source>
</evidence>
<dbReference type="InterPro" id="IPR051455">
    <property type="entry name" value="Bact_solute-bind_prot3"/>
</dbReference>
<dbReference type="Gene3D" id="3.40.190.10">
    <property type="entry name" value="Periplasmic binding protein-like II"/>
    <property type="match status" value="2"/>
</dbReference>
<dbReference type="RefSeq" id="WP_164696062.1">
    <property type="nucleotide sequence ID" value="NZ_JAAIKB010000008.1"/>
</dbReference>
<evidence type="ECO:0000256" key="1">
    <source>
        <dbReference type="ARBA" id="ARBA00010333"/>
    </source>
</evidence>
<keyword evidence="3 4" id="KW-0732">Signal</keyword>
<feature type="domain" description="Solute-binding protein family 3/N-terminal" evidence="5">
    <location>
        <begin position="39"/>
        <end position="273"/>
    </location>
</feature>
<dbReference type="EMBL" id="JAAIKB010000008">
    <property type="protein sequence ID" value="NGM22158.1"/>
    <property type="molecule type" value="Genomic_DNA"/>
</dbReference>